<organism evidence="9 10">
    <name type="scientific">Stachybotrys chartarum (strain CBS 109288 / IBT 7711)</name>
    <name type="common">Toxic black mold</name>
    <name type="synonym">Stilbospora chartarum</name>
    <dbReference type="NCBI Taxonomy" id="1280523"/>
    <lineage>
        <taxon>Eukaryota</taxon>
        <taxon>Fungi</taxon>
        <taxon>Dikarya</taxon>
        <taxon>Ascomycota</taxon>
        <taxon>Pezizomycotina</taxon>
        <taxon>Sordariomycetes</taxon>
        <taxon>Hypocreomycetidae</taxon>
        <taxon>Hypocreales</taxon>
        <taxon>Stachybotryaceae</taxon>
        <taxon>Stachybotrys</taxon>
    </lineage>
</organism>
<evidence type="ECO:0000256" key="3">
    <source>
        <dbReference type="ARBA" id="ARBA00022491"/>
    </source>
</evidence>
<evidence type="ECO:0000259" key="8">
    <source>
        <dbReference type="Pfam" id="PF13867"/>
    </source>
</evidence>
<reference evidence="9 10" key="1">
    <citation type="journal article" date="2014" name="BMC Genomics">
        <title>Comparative genome sequencing reveals chemotype-specific gene clusters in the toxigenic black mold Stachybotrys.</title>
        <authorList>
            <person name="Semeiks J."/>
            <person name="Borek D."/>
            <person name="Otwinowski Z."/>
            <person name="Grishin N.V."/>
        </authorList>
    </citation>
    <scope>NUCLEOTIDE SEQUENCE [LARGE SCALE GENOMIC DNA]</scope>
    <source>
        <strain evidence="10">CBS 109288 / IBT 7711</strain>
    </source>
</reference>
<evidence type="ECO:0000313" key="9">
    <source>
        <dbReference type="EMBL" id="KEY74216.1"/>
    </source>
</evidence>
<sequence>MPPPKSSRNHDDAKADSAGTKEKSGSHHTSTKMRRVASQSTAAQIREAAAVLTSAPHQPPPEPHAPSLSWPSFDREVLHAYRREHRLNTPTSFASSYHQCVLSQPSGIGLYSPTMARKKGARRQSKDRLAMAVRKHFNGIGAQENEVIVEFIYNIRSDNARKETGPNKEAVIITE</sequence>
<protein>
    <recommendedName>
        <fullName evidence="8">Histone deacetylase complex subunit SAP30 Sin3 binding domain-containing protein</fullName>
    </recommendedName>
</protein>
<dbReference type="InterPro" id="IPR024145">
    <property type="entry name" value="His_deAcase_SAP30/SAP30L"/>
</dbReference>
<evidence type="ECO:0000256" key="1">
    <source>
        <dbReference type="ARBA" id="ARBA00004123"/>
    </source>
</evidence>
<dbReference type="PANTHER" id="PTHR13286">
    <property type="entry name" value="SAP30"/>
    <property type="match status" value="1"/>
</dbReference>
<dbReference type="EMBL" id="KL647645">
    <property type="protein sequence ID" value="KEY74216.1"/>
    <property type="molecule type" value="Genomic_DNA"/>
</dbReference>
<keyword evidence="3" id="KW-0678">Repressor</keyword>
<evidence type="ECO:0000256" key="7">
    <source>
        <dbReference type="SAM" id="MobiDB-lite"/>
    </source>
</evidence>
<dbReference type="HOGENOM" id="CLU_090091_0_0_1"/>
<comment type="similarity">
    <text evidence="2">Belongs to the SAP30 family.</text>
</comment>
<evidence type="ECO:0000256" key="4">
    <source>
        <dbReference type="ARBA" id="ARBA00023015"/>
    </source>
</evidence>
<keyword evidence="6" id="KW-0539">Nucleus</keyword>
<feature type="compositionally biased region" description="Basic and acidic residues" evidence="7">
    <location>
        <begin position="8"/>
        <end position="25"/>
    </location>
</feature>
<dbReference type="PANTHER" id="PTHR13286:SF23">
    <property type="entry name" value="HISTONE DEACETYLASE COMPLEX SUBUNIT SAP30 SIN3 BINDING DOMAIN-CONTAINING PROTEIN"/>
    <property type="match status" value="1"/>
</dbReference>
<keyword evidence="5" id="KW-0804">Transcription</keyword>
<gene>
    <name evidence="9" type="ORF">S7711_00374</name>
</gene>
<name>A0A084B9I7_STACB</name>
<comment type="subcellular location">
    <subcellularLocation>
        <location evidence="1">Nucleus</location>
    </subcellularLocation>
</comment>
<feature type="region of interest" description="Disordered" evidence="7">
    <location>
        <begin position="1"/>
        <end position="70"/>
    </location>
</feature>
<dbReference type="Gene3D" id="6.10.160.20">
    <property type="match status" value="1"/>
</dbReference>
<dbReference type="OrthoDB" id="510958at2759"/>
<dbReference type="InterPro" id="IPR025718">
    <property type="entry name" value="SAP30_Sin3-bd"/>
</dbReference>
<feature type="domain" description="Histone deacetylase complex subunit SAP30 Sin3 binding" evidence="8">
    <location>
        <begin position="124"/>
        <end position="155"/>
    </location>
</feature>
<keyword evidence="4" id="KW-0805">Transcription regulation</keyword>
<keyword evidence="10" id="KW-1185">Reference proteome</keyword>
<dbReference type="Proteomes" id="UP000028045">
    <property type="component" value="Unassembled WGS sequence"/>
</dbReference>
<dbReference type="AlphaFoldDB" id="A0A084B9I7"/>
<dbReference type="InterPro" id="IPR038291">
    <property type="entry name" value="SAP30_C_sf"/>
</dbReference>
<evidence type="ECO:0000256" key="2">
    <source>
        <dbReference type="ARBA" id="ARBA00006283"/>
    </source>
</evidence>
<accession>A0A084B9I7</accession>
<proteinExistence type="inferred from homology"/>
<evidence type="ECO:0000313" key="10">
    <source>
        <dbReference type="Proteomes" id="UP000028045"/>
    </source>
</evidence>
<evidence type="ECO:0000256" key="5">
    <source>
        <dbReference type="ARBA" id="ARBA00023163"/>
    </source>
</evidence>
<dbReference type="GO" id="GO:0005634">
    <property type="term" value="C:nucleus"/>
    <property type="evidence" value="ECO:0007669"/>
    <property type="project" value="UniProtKB-SubCell"/>
</dbReference>
<dbReference type="Pfam" id="PF13867">
    <property type="entry name" value="SAP30_Sin3_bdg"/>
    <property type="match status" value="1"/>
</dbReference>
<evidence type="ECO:0000256" key="6">
    <source>
        <dbReference type="ARBA" id="ARBA00023242"/>
    </source>
</evidence>